<dbReference type="Gene3D" id="3.40.50.720">
    <property type="entry name" value="NAD(P)-binding Rossmann-like Domain"/>
    <property type="match status" value="1"/>
</dbReference>
<dbReference type="FunFam" id="3.40.366.10:FF:000002">
    <property type="entry name" value="Probable polyketide synthase 2"/>
    <property type="match status" value="1"/>
</dbReference>
<evidence type="ECO:0000256" key="5">
    <source>
        <dbReference type="ARBA" id="ARBA00023002"/>
    </source>
</evidence>
<dbReference type="Gene3D" id="3.10.129.110">
    <property type="entry name" value="Polyketide synthase dehydratase"/>
    <property type="match status" value="1"/>
</dbReference>
<dbReference type="Pfam" id="PF23114">
    <property type="entry name" value="NAD-bd_HRPKS_sdrA"/>
    <property type="match status" value="1"/>
</dbReference>
<dbReference type="Pfam" id="PF16197">
    <property type="entry name" value="KAsynt_C_assoc"/>
    <property type="match status" value="1"/>
</dbReference>
<dbReference type="InterPro" id="IPR020806">
    <property type="entry name" value="PKS_PP-bd"/>
</dbReference>
<sequence length="2442" mass="267782">MESKKTMSLDTGIAIIGMGCRLPGDATSLESFWELLIQGRNGWSQVPPERWNAAAYYHPSGERKGTTSIKGGHFINGNIAHFDAPFFSITPSEAKTMDPQQRMLLEVTYEAFENAGIRMEDLVGSKTSCYVGDFSSRDFEINMNKDTENSAMQQLSGNTASIMSNRLSYFFDLQGPSMTVDTACSSGLVALHLACQSIKSGESDMAIVAGVNMMQSPDMTMALDALHLLSPDGKSYAFDSRANGYGRGEGFAVVILKPGFAAMRDNDMVRATIRGSGCNHDGKTRGLHLPSAEAQETLIRETYASAGLDMKDTAYCEAHGTGTAAGDPLEARALAATLGKARENSSPLMIGSVKTNIGHLEGAAGLASVVKTVLALERGIIPPSVNFKTPTPRIPFASNNLEVVSEPQEWPQGVRRASVNSFGFGGTNSHVILEVANPLHKTTNGYAEHNLPDWVEVVANGVHGSTEAKQPRLFCWSAHDEKGITRLCERYAQYVSSVESHRTGADDDQTLLDDLGYTLADRRSTLGWKSWCLASTVDELHQKLTKGISRPFRSSKTPQLAFVFTGQGAQWHAMGRELWTYEVYRRSIQQADACLTSAGCSWSVIDELNRDADSSKLNEAIYSQPLCTVIQVALVKLLRSWGIHPRAVVGHSSGEIAAAYCVGALSSESAWKLAYQRGQLSKLLQAGSGAMMSVGLGENEVNRYIDRTAQGKAIVACINSPDSVTVSGDVWALEKLDKIFKSEGIFARKLKVEVAYHSHHMRAVANSYLESIKDITTLTSSEDSDVKMFSSVSGEVIGTRALTPEYWVANLVSTVRFSDAVHSLSTYQPGKRRRRGVSEKFADLWLEIGPHGALVMPVKQTLDDNTIGYLSILQRGKDAVGTALAVAGELWSRGYNVDLSSTNNSKGAKAKQPSFLVDAPAYPWNHGVEYWSEPRLSTAHRFRRHPRQDLLGSPVEGSSEPAWRHFLRMSENPWMEDHQVQQRLPYQAFKHTDMYQIRLNIPYCSAGLMTMAVEGAKQLAEDVGLQVSGYELRDVHFLQLPMIPPEEDGVEVVMQFRTSASEVSSSGVTMHAFVIDSLAPGRKDWQRNCSGKIVTHVQVNEVTVSQNDQHYMDQYDNITAACKDEKNAETFYVELAQAGMAFGVTLRNLVRISSSTEQSSCIIRVPDTAATMPENFEYQHAIHPALLESLTHMMIPALAGPKTALKETLVPTFVESLYISNDITTTPGAELQGYATAKWHKNSLAEGHIVTLGPHKNRPLVIVTKLQCKALPHWDIGSNEWQPGIETSMKYRKLCNQMSWKADPEGFLPNESVDIAKYIDCLCHKTPTLKILQVGGNPADVTTVLLRAATNNGSRLPLFSSLVYTAESAKAIADAGIELAKWNSHVQYEILNIEEDLADQNFELGIYDLIVADATAQTPKRMSRLLSQVRALMKPKGTLLLEGDIPKLSNVSGTFASTCLDLGKPILHPDIIDGWKRILMEYGFAIGPTLRKDNTDPEVSQTELIVATTAANGDATLQECGEAVVIQPANMGQEISALMTKTVEKLSVLGFKTAITDMSTAVNRALESCLVVNMVEIEEQLLSKMELSAFETMKSLVLRSKYLLWVTIGGVMKGESPAMNMATGFSRALRYETNSTNFATLDLGFASQLNQTTNYDQYVDAIGRIALSLCEETATATPEREFACHEGHLYIPRVHPMEAMNNWMNGLDEQTRLEKVRLDQLDYPIQIASRKEGDVEEFHFKEVLTTLDPIGESQVQIDVKSSGFNVADLTAPIEKMGLECAGVITELGRRVQHLRKGDRVMAVGPGCHRTAVITSEDLCQRIPESLSFEQGASIPYAYCTAFLALVKNARLKTGESVLIHETQDGIDQAAVEIALHLGAEVFIVTNSLEKRAFMIERLHISENHVLEIDTIGLSRSLMRITNNKGVDVVIGNSPGEITRQSWHCIAKFGRFVNLCTSGDLADTGELDMRPFKRSATFSSVDVMELLQHDPDEVSGIFREVRCLLDEGEISPISPITAYNYSRIQEWFKTMRSGKMGGKTVLSAQSEDLVPFVRAASEPFRLNSASSYILPGGLGGLGRNIAEWLIEHGARSLIFLSRSGAHSPDTASFVTNLRAQGVQIGVYRCDISNLRQLEETIATCNSTLPPIRGVIHCAMDLRDSAFENMTADDWQAVVAPKVQGSWNLHTSLPQDMDFFIMLASFVGITGNPGQANYAAANAYQDALALHRRARGLSATSIDLGWMHDIGVVADNFDQKFRLRNSGFEGMKAHELHVLLEAAITGKVRGEEGTTVPGQIITGICTGGMIERSGAREFAWMNDAKFSYLETLDSRKLKGARIAGSDASQLKRRLREAGTRNDVTAVVKEALVAKLVQSTGMDIRDVDVTKPIHALGLDSLVAIEIRGWAKRELKTDVSGMFILGNVSIEEVARTMAEGSALVDTGIWE</sequence>
<dbReference type="SUPFAM" id="SSF53901">
    <property type="entry name" value="Thiolase-like"/>
    <property type="match status" value="1"/>
</dbReference>
<keyword evidence="1" id="KW-0596">Phosphopantetheine</keyword>
<dbReference type="PANTHER" id="PTHR43775">
    <property type="entry name" value="FATTY ACID SYNTHASE"/>
    <property type="match status" value="1"/>
</dbReference>
<dbReference type="InterPro" id="IPR018201">
    <property type="entry name" value="Ketoacyl_synth_AS"/>
</dbReference>
<dbReference type="CDD" id="cd00833">
    <property type="entry name" value="PKS"/>
    <property type="match status" value="1"/>
</dbReference>
<dbReference type="SMART" id="SM00823">
    <property type="entry name" value="PKS_PP"/>
    <property type="match status" value="1"/>
</dbReference>
<dbReference type="InterPro" id="IPR016036">
    <property type="entry name" value="Malonyl_transacylase_ACP-bd"/>
</dbReference>
<feature type="region of interest" description="N-terminal hotdog fold" evidence="8">
    <location>
        <begin position="948"/>
        <end position="1100"/>
    </location>
</feature>
<feature type="region of interest" description="C-terminal hotdog fold" evidence="8">
    <location>
        <begin position="1123"/>
        <end position="1277"/>
    </location>
</feature>
<comment type="caution">
    <text evidence="8">Lacks conserved residue(s) required for the propagation of feature annotation.</text>
</comment>
<dbReference type="GO" id="GO:0030639">
    <property type="term" value="P:polyketide biosynthetic process"/>
    <property type="evidence" value="ECO:0007669"/>
    <property type="project" value="UniProtKB-ARBA"/>
</dbReference>
<dbReference type="InterPro" id="IPR056501">
    <property type="entry name" value="NAD-bd_HRPKS_sdrA"/>
</dbReference>
<dbReference type="GO" id="GO:0004312">
    <property type="term" value="F:fatty acid synthase activity"/>
    <property type="evidence" value="ECO:0007669"/>
    <property type="project" value="TreeGrafter"/>
</dbReference>
<dbReference type="PROSITE" id="PS00012">
    <property type="entry name" value="PHOSPHOPANTETHEINE"/>
    <property type="match status" value="1"/>
</dbReference>
<dbReference type="InterPro" id="IPR020807">
    <property type="entry name" value="PKS_DH"/>
</dbReference>
<dbReference type="InterPro" id="IPR006162">
    <property type="entry name" value="Ppantetheine_attach_site"/>
</dbReference>
<dbReference type="Pfam" id="PF08240">
    <property type="entry name" value="ADH_N"/>
    <property type="match status" value="1"/>
</dbReference>
<dbReference type="InterPro" id="IPR014043">
    <property type="entry name" value="Acyl_transferase_dom"/>
</dbReference>
<dbReference type="PROSITE" id="PS50075">
    <property type="entry name" value="CARRIER"/>
    <property type="match status" value="1"/>
</dbReference>
<dbReference type="InterPro" id="IPR036736">
    <property type="entry name" value="ACP-like_sf"/>
</dbReference>
<feature type="domain" description="PKS/mFAS DH" evidence="11">
    <location>
        <begin position="948"/>
        <end position="1277"/>
    </location>
</feature>
<dbReference type="InterPro" id="IPR001227">
    <property type="entry name" value="Ac_transferase_dom_sf"/>
</dbReference>
<dbReference type="PROSITE" id="PS52004">
    <property type="entry name" value="KS3_2"/>
    <property type="match status" value="1"/>
</dbReference>
<evidence type="ECO:0000256" key="2">
    <source>
        <dbReference type="ARBA" id="ARBA00022553"/>
    </source>
</evidence>
<evidence type="ECO:0000256" key="4">
    <source>
        <dbReference type="ARBA" id="ARBA00022857"/>
    </source>
</evidence>
<dbReference type="Gene3D" id="3.40.366.10">
    <property type="entry name" value="Malonyl-Coenzyme A Acyl Carrier Protein, domain 2"/>
    <property type="match status" value="1"/>
</dbReference>
<dbReference type="InterPro" id="IPR042104">
    <property type="entry name" value="PKS_dehydratase_sf"/>
</dbReference>
<keyword evidence="2" id="KW-0597">Phosphoprotein</keyword>
<dbReference type="PROSITE" id="PS00606">
    <property type="entry name" value="KS3_1"/>
    <property type="match status" value="1"/>
</dbReference>
<evidence type="ECO:0000259" key="10">
    <source>
        <dbReference type="PROSITE" id="PS52004"/>
    </source>
</evidence>
<dbReference type="SUPFAM" id="SSF55048">
    <property type="entry name" value="Probable ACP-binding domain of malonyl-CoA ACP transacylase"/>
    <property type="match status" value="1"/>
</dbReference>
<dbReference type="InterPro" id="IPR016039">
    <property type="entry name" value="Thiolase-like"/>
</dbReference>
<dbReference type="SMART" id="SM00826">
    <property type="entry name" value="PKS_DH"/>
    <property type="match status" value="1"/>
</dbReference>
<dbReference type="InterPro" id="IPR016035">
    <property type="entry name" value="Acyl_Trfase/lysoPLipase"/>
</dbReference>
<keyword evidence="6" id="KW-0511">Multifunctional enzyme</keyword>
<keyword evidence="3" id="KW-0808">Transferase</keyword>
<evidence type="ECO:0000313" key="13">
    <source>
        <dbReference type="Proteomes" id="UP000664203"/>
    </source>
</evidence>
<dbReference type="Pfam" id="PF02801">
    <property type="entry name" value="Ketoacyl-synt_C"/>
    <property type="match status" value="1"/>
</dbReference>
<dbReference type="Pfam" id="PF00698">
    <property type="entry name" value="Acyl_transf_1"/>
    <property type="match status" value="1"/>
</dbReference>
<dbReference type="Gene3D" id="3.40.47.10">
    <property type="match status" value="1"/>
</dbReference>
<dbReference type="GO" id="GO:0006633">
    <property type="term" value="P:fatty acid biosynthetic process"/>
    <property type="evidence" value="ECO:0007669"/>
    <property type="project" value="InterPro"/>
</dbReference>
<dbReference type="Gene3D" id="1.10.1200.10">
    <property type="entry name" value="ACP-like"/>
    <property type="match status" value="1"/>
</dbReference>
<dbReference type="Gene3D" id="3.90.180.10">
    <property type="entry name" value="Medium-chain alcohol dehydrogenases, catalytic domain"/>
    <property type="match status" value="1"/>
</dbReference>
<evidence type="ECO:0008006" key="14">
    <source>
        <dbReference type="Google" id="ProtNLM"/>
    </source>
</evidence>
<evidence type="ECO:0000259" key="9">
    <source>
        <dbReference type="PROSITE" id="PS50075"/>
    </source>
</evidence>
<dbReference type="InterPro" id="IPR020843">
    <property type="entry name" value="ER"/>
</dbReference>
<evidence type="ECO:0000256" key="6">
    <source>
        <dbReference type="ARBA" id="ARBA00023268"/>
    </source>
</evidence>
<protein>
    <recommendedName>
        <fullName evidence="14">Polyketide synthase</fullName>
    </recommendedName>
</protein>
<dbReference type="SMART" id="SM00827">
    <property type="entry name" value="PKS_AT"/>
    <property type="match status" value="1"/>
</dbReference>
<dbReference type="InterPro" id="IPR009081">
    <property type="entry name" value="PP-bd_ACP"/>
</dbReference>
<dbReference type="InterPro" id="IPR020841">
    <property type="entry name" value="PKS_Beta-ketoAc_synthase_dom"/>
</dbReference>
<dbReference type="InterPro" id="IPR029063">
    <property type="entry name" value="SAM-dependent_MTases_sf"/>
</dbReference>
<dbReference type="InterPro" id="IPR013154">
    <property type="entry name" value="ADH-like_N"/>
</dbReference>
<gene>
    <name evidence="12" type="ORF">ALECFALPRED_007133</name>
</gene>
<dbReference type="OrthoDB" id="329835at2759"/>
<dbReference type="EMBL" id="CAJPDR010000463">
    <property type="protein sequence ID" value="CAF9937189.1"/>
    <property type="molecule type" value="Genomic_DNA"/>
</dbReference>
<organism evidence="12 13">
    <name type="scientific">Alectoria fallacina</name>
    <dbReference type="NCBI Taxonomy" id="1903189"/>
    <lineage>
        <taxon>Eukaryota</taxon>
        <taxon>Fungi</taxon>
        <taxon>Dikarya</taxon>
        <taxon>Ascomycota</taxon>
        <taxon>Pezizomycotina</taxon>
        <taxon>Lecanoromycetes</taxon>
        <taxon>OSLEUM clade</taxon>
        <taxon>Lecanoromycetidae</taxon>
        <taxon>Lecanorales</taxon>
        <taxon>Lecanorineae</taxon>
        <taxon>Parmeliaceae</taxon>
        <taxon>Alectoria</taxon>
    </lineage>
</organism>
<name>A0A8H3G607_9LECA</name>
<dbReference type="InterPro" id="IPR011032">
    <property type="entry name" value="GroES-like_sf"/>
</dbReference>
<dbReference type="InterPro" id="IPR049900">
    <property type="entry name" value="PKS_mFAS_DH"/>
</dbReference>
<dbReference type="Pfam" id="PF13602">
    <property type="entry name" value="ADH_zinc_N_2"/>
    <property type="match status" value="1"/>
</dbReference>
<keyword evidence="5" id="KW-0560">Oxidoreductase</keyword>
<dbReference type="GO" id="GO:0016491">
    <property type="term" value="F:oxidoreductase activity"/>
    <property type="evidence" value="ECO:0007669"/>
    <property type="project" value="UniProtKB-KW"/>
</dbReference>
<dbReference type="InterPro" id="IPR014030">
    <property type="entry name" value="Ketoacyl_synth_N"/>
</dbReference>
<keyword evidence="4" id="KW-0521">NADP</keyword>
<dbReference type="Pfam" id="PF00109">
    <property type="entry name" value="ketoacyl-synt"/>
    <property type="match status" value="1"/>
</dbReference>
<keyword evidence="7" id="KW-0012">Acyltransferase</keyword>
<dbReference type="Pfam" id="PF00550">
    <property type="entry name" value="PP-binding"/>
    <property type="match status" value="1"/>
</dbReference>
<evidence type="ECO:0000259" key="11">
    <source>
        <dbReference type="PROSITE" id="PS52019"/>
    </source>
</evidence>
<dbReference type="SMART" id="SM00829">
    <property type="entry name" value="PKS_ER"/>
    <property type="match status" value="1"/>
</dbReference>
<evidence type="ECO:0000313" key="12">
    <source>
        <dbReference type="EMBL" id="CAF9937189.1"/>
    </source>
</evidence>
<evidence type="ECO:0000256" key="3">
    <source>
        <dbReference type="ARBA" id="ARBA00022679"/>
    </source>
</evidence>
<dbReference type="PANTHER" id="PTHR43775:SF29">
    <property type="entry name" value="ASPERFURANONE POLYKETIDE SYNTHASE AFOG-RELATED"/>
    <property type="match status" value="1"/>
</dbReference>
<dbReference type="InterPro" id="IPR032821">
    <property type="entry name" value="PKS_assoc"/>
</dbReference>
<dbReference type="SMART" id="SM00822">
    <property type="entry name" value="PKS_KR"/>
    <property type="match status" value="1"/>
</dbReference>
<dbReference type="Gene3D" id="3.40.50.150">
    <property type="entry name" value="Vaccinia Virus protein VP39"/>
    <property type="match status" value="1"/>
</dbReference>
<dbReference type="CDD" id="cd05195">
    <property type="entry name" value="enoyl_red"/>
    <property type="match status" value="1"/>
</dbReference>
<dbReference type="SUPFAM" id="SSF50129">
    <property type="entry name" value="GroES-like"/>
    <property type="match status" value="1"/>
</dbReference>
<dbReference type="InterPro" id="IPR036291">
    <property type="entry name" value="NAD(P)-bd_dom_sf"/>
</dbReference>
<proteinExistence type="predicted"/>
<feature type="domain" description="Ketosynthase family 3 (KS3)" evidence="10">
    <location>
        <begin position="10"/>
        <end position="435"/>
    </location>
</feature>
<evidence type="ECO:0000256" key="8">
    <source>
        <dbReference type="PROSITE-ProRule" id="PRU01363"/>
    </source>
</evidence>
<dbReference type="Pfam" id="PF08659">
    <property type="entry name" value="KR"/>
    <property type="match status" value="1"/>
</dbReference>
<dbReference type="GO" id="GO:0004315">
    <property type="term" value="F:3-oxoacyl-[acyl-carrier-protein] synthase activity"/>
    <property type="evidence" value="ECO:0007669"/>
    <property type="project" value="InterPro"/>
</dbReference>
<dbReference type="SUPFAM" id="SSF51735">
    <property type="entry name" value="NAD(P)-binding Rossmann-fold domains"/>
    <property type="match status" value="2"/>
</dbReference>
<dbReference type="FunFam" id="3.40.47.10:FF:000019">
    <property type="entry name" value="Polyketide synthase type I"/>
    <property type="match status" value="1"/>
</dbReference>
<dbReference type="SMART" id="SM00825">
    <property type="entry name" value="PKS_KS"/>
    <property type="match status" value="1"/>
</dbReference>
<feature type="domain" description="Carrier" evidence="9">
    <location>
        <begin position="2356"/>
        <end position="2433"/>
    </location>
</feature>
<dbReference type="Pfam" id="PF14765">
    <property type="entry name" value="PS-DH"/>
    <property type="match status" value="1"/>
</dbReference>
<dbReference type="InterPro" id="IPR050091">
    <property type="entry name" value="PKS_NRPS_Biosynth_Enz"/>
</dbReference>
<dbReference type="Proteomes" id="UP000664203">
    <property type="component" value="Unassembled WGS sequence"/>
</dbReference>
<dbReference type="InterPro" id="IPR057326">
    <property type="entry name" value="KR_dom"/>
</dbReference>
<reference evidence="12" key="1">
    <citation type="submission" date="2021-03" db="EMBL/GenBank/DDBJ databases">
        <authorList>
            <person name="Tagirdzhanova G."/>
        </authorList>
    </citation>
    <scope>NUCLEOTIDE SEQUENCE</scope>
</reference>
<dbReference type="InterPro" id="IPR049551">
    <property type="entry name" value="PKS_DH_C"/>
</dbReference>
<dbReference type="SUPFAM" id="SSF47336">
    <property type="entry name" value="ACP-like"/>
    <property type="match status" value="1"/>
</dbReference>
<evidence type="ECO:0000256" key="7">
    <source>
        <dbReference type="ARBA" id="ARBA00023315"/>
    </source>
</evidence>
<dbReference type="PROSITE" id="PS52019">
    <property type="entry name" value="PKS_MFAS_DH"/>
    <property type="match status" value="1"/>
</dbReference>
<dbReference type="SUPFAM" id="SSF53335">
    <property type="entry name" value="S-adenosyl-L-methionine-dependent methyltransferases"/>
    <property type="match status" value="1"/>
</dbReference>
<dbReference type="InterPro" id="IPR014031">
    <property type="entry name" value="Ketoacyl_synth_C"/>
</dbReference>
<accession>A0A8H3G607</accession>
<dbReference type="SUPFAM" id="SSF52151">
    <property type="entry name" value="FabD/lysophospholipase-like"/>
    <property type="match status" value="1"/>
</dbReference>
<dbReference type="InterPro" id="IPR013968">
    <property type="entry name" value="PKS_KR"/>
</dbReference>
<evidence type="ECO:0000256" key="1">
    <source>
        <dbReference type="ARBA" id="ARBA00022450"/>
    </source>
</evidence>
<comment type="caution">
    <text evidence="12">The sequence shown here is derived from an EMBL/GenBank/DDBJ whole genome shotgun (WGS) entry which is preliminary data.</text>
</comment>
<keyword evidence="13" id="KW-1185">Reference proteome</keyword>
<dbReference type="GO" id="GO:0031177">
    <property type="term" value="F:phosphopantetheine binding"/>
    <property type="evidence" value="ECO:0007669"/>
    <property type="project" value="InterPro"/>
</dbReference>